<protein>
    <recommendedName>
        <fullName evidence="5">Cellulase</fullName>
    </recommendedName>
</protein>
<dbReference type="SUPFAM" id="SSF48208">
    <property type="entry name" value="Six-hairpin glycosidases"/>
    <property type="match status" value="1"/>
</dbReference>
<dbReference type="InterPro" id="IPR012341">
    <property type="entry name" value="6hp_glycosidase-like_sf"/>
</dbReference>
<dbReference type="EMBL" id="LAZR01008070">
    <property type="protein sequence ID" value="KKM81148.1"/>
    <property type="molecule type" value="Genomic_DNA"/>
</dbReference>
<dbReference type="AlphaFoldDB" id="A0A0F9KGS7"/>
<keyword evidence="2" id="KW-0378">Hydrolase</keyword>
<dbReference type="GO" id="GO:0004553">
    <property type="term" value="F:hydrolase activity, hydrolyzing O-glycosyl compounds"/>
    <property type="evidence" value="ECO:0007669"/>
    <property type="project" value="InterPro"/>
</dbReference>
<dbReference type="PRINTS" id="PR00735">
    <property type="entry name" value="GLHYDRLASE8"/>
</dbReference>
<gene>
    <name evidence="4" type="ORF">LCGC14_1332720</name>
</gene>
<evidence type="ECO:0000256" key="2">
    <source>
        <dbReference type="ARBA" id="ARBA00022801"/>
    </source>
</evidence>
<comment type="caution">
    <text evidence="4">The sequence shown here is derived from an EMBL/GenBank/DDBJ whole genome shotgun (WGS) entry which is preliminary data.</text>
</comment>
<evidence type="ECO:0000256" key="1">
    <source>
        <dbReference type="ARBA" id="ARBA00009209"/>
    </source>
</evidence>
<organism evidence="4">
    <name type="scientific">marine sediment metagenome</name>
    <dbReference type="NCBI Taxonomy" id="412755"/>
    <lineage>
        <taxon>unclassified sequences</taxon>
        <taxon>metagenomes</taxon>
        <taxon>ecological metagenomes</taxon>
    </lineage>
</organism>
<comment type="similarity">
    <text evidence="1">Belongs to the glycosyl hydrolase 8 (cellulase D) family.</text>
</comment>
<sequence>MKSLINVFFTVIALFTFNANAQVEQCQPWDAWQTFKNNFISKDGRVIDLGSEQNITTSEGQSYALFFAVVANDKAMFDLVLDWTQEHLSEGDLSTRLPAWQWGVNNQNIGGILDSNPASDSDLWIAYSLSQAAILWDDRRYSILAAVLAKRIMREETAYISGLGLSLLPAPTGFEFDNERFKLNPSYSPLFIYQQFKKLYPHSPWHQLHEGSAKLILDTAKQGVSPDWVMFDANNGFYYDKKTSDLGSYNAIRVYLWASMMADNAPYKKELLAQFSPFIETINKRGYVPLNTYAKSGKSEKRGPLGFNSALLPLLATNNDNSTVMAIQQKLMIDKSFTQTRYYDSVLNLFGASALNKRFSITADGTLQPVWSTECR</sequence>
<name>A0A0F9KGS7_9ZZZZ</name>
<dbReference type="NCBIfam" id="NF008305">
    <property type="entry name" value="PRK11097.1"/>
    <property type="match status" value="1"/>
</dbReference>
<proteinExistence type="inferred from homology"/>
<dbReference type="Pfam" id="PF01270">
    <property type="entry name" value="Glyco_hydro_8"/>
    <property type="match status" value="1"/>
</dbReference>
<reference evidence="4" key="1">
    <citation type="journal article" date="2015" name="Nature">
        <title>Complex archaea that bridge the gap between prokaryotes and eukaryotes.</title>
        <authorList>
            <person name="Spang A."/>
            <person name="Saw J.H."/>
            <person name="Jorgensen S.L."/>
            <person name="Zaremba-Niedzwiedzka K."/>
            <person name="Martijn J."/>
            <person name="Lind A.E."/>
            <person name="van Eijk R."/>
            <person name="Schleper C."/>
            <person name="Guy L."/>
            <person name="Ettema T.J."/>
        </authorList>
    </citation>
    <scope>NUCLEOTIDE SEQUENCE</scope>
</reference>
<dbReference type="GO" id="GO:0005975">
    <property type="term" value="P:carbohydrate metabolic process"/>
    <property type="evidence" value="ECO:0007669"/>
    <property type="project" value="InterPro"/>
</dbReference>
<evidence type="ECO:0000256" key="3">
    <source>
        <dbReference type="ARBA" id="ARBA00023295"/>
    </source>
</evidence>
<evidence type="ECO:0000313" key="4">
    <source>
        <dbReference type="EMBL" id="KKM81148.1"/>
    </source>
</evidence>
<evidence type="ECO:0008006" key="5">
    <source>
        <dbReference type="Google" id="ProtNLM"/>
    </source>
</evidence>
<dbReference type="InterPro" id="IPR008928">
    <property type="entry name" value="6-hairpin_glycosidase_sf"/>
</dbReference>
<dbReference type="Gene3D" id="1.50.10.10">
    <property type="match status" value="1"/>
</dbReference>
<keyword evidence="3" id="KW-0326">Glycosidase</keyword>
<accession>A0A0F9KGS7</accession>
<dbReference type="InterPro" id="IPR002037">
    <property type="entry name" value="Glyco_hydro_8"/>
</dbReference>